<evidence type="ECO:0000256" key="3">
    <source>
        <dbReference type="ARBA" id="ARBA00022452"/>
    </source>
</evidence>
<name>A0ABW9KR86_9BACT</name>
<proteinExistence type="predicted"/>
<dbReference type="Gene3D" id="2.40.170.20">
    <property type="entry name" value="TonB-dependent receptor, beta-barrel domain"/>
    <property type="match status" value="2"/>
</dbReference>
<evidence type="ECO:0000256" key="1">
    <source>
        <dbReference type="ARBA" id="ARBA00004571"/>
    </source>
</evidence>
<keyword evidence="5" id="KW-0732">Signal</keyword>
<keyword evidence="7" id="KW-0998">Cell outer membrane</keyword>
<keyword evidence="11" id="KW-1185">Reference proteome</keyword>
<dbReference type="Pfam" id="PF25183">
    <property type="entry name" value="OMP_b-brl_4"/>
    <property type="match status" value="1"/>
</dbReference>
<feature type="domain" description="TonB-dependent transporter Oar-like beta-barrel" evidence="9">
    <location>
        <begin position="384"/>
        <end position="1058"/>
    </location>
</feature>
<dbReference type="Pfam" id="PF13620">
    <property type="entry name" value="CarboxypepD_reg"/>
    <property type="match status" value="1"/>
</dbReference>
<dbReference type="Gene3D" id="2.60.40.1120">
    <property type="entry name" value="Carboxypeptidase-like, regulatory domain"/>
    <property type="match status" value="1"/>
</dbReference>
<comment type="caution">
    <text evidence="10">The sequence shown here is derived from an EMBL/GenBank/DDBJ whole genome shotgun (WGS) entry which is preliminary data.</text>
</comment>
<dbReference type="PANTHER" id="PTHR30069:SF29">
    <property type="entry name" value="HEMOGLOBIN AND HEMOGLOBIN-HAPTOGLOBIN-BINDING PROTEIN 1-RELATED"/>
    <property type="match status" value="1"/>
</dbReference>
<dbReference type="PANTHER" id="PTHR30069">
    <property type="entry name" value="TONB-DEPENDENT OUTER MEMBRANE RECEPTOR"/>
    <property type="match status" value="1"/>
</dbReference>
<keyword evidence="2" id="KW-0813">Transport</keyword>
<keyword evidence="4" id="KW-0812">Transmembrane</keyword>
<dbReference type="EMBL" id="JBJYXY010000001">
    <property type="protein sequence ID" value="MFN2977395.1"/>
    <property type="molecule type" value="Genomic_DNA"/>
</dbReference>
<evidence type="ECO:0000256" key="6">
    <source>
        <dbReference type="ARBA" id="ARBA00023136"/>
    </source>
</evidence>
<dbReference type="InterPro" id="IPR057601">
    <property type="entry name" value="Oar-like_b-barrel"/>
</dbReference>
<evidence type="ECO:0000313" key="11">
    <source>
        <dbReference type="Proteomes" id="UP001634747"/>
    </source>
</evidence>
<feature type="compositionally biased region" description="Polar residues" evidence="8">
    <location>
        <begin position="181"/>
        <end position="205"/>
    </location>
</feature>
<keyword evidence="3" id="KW-1134">Transmembrane beta strand</keyword>
<reference evidence="10 11" key="1">
    <citation type="submission" date="2024-12" db="EMBL/GenBank/DDBJ databases">
        <authorList>
            <person name="Lee Y."/>
        </authorList>
    </citation>
    <scope>NUCLEOTIDE SEQUENCE [LARGE SCALE GENOMIC DNA]</scope>
    <source>
        <strain evidence="10 11">03SUJ4</strain>
    </source>
</reference>
<gene>
    <name evidence="10" type="ORF">ACK2TP_16610</name>
</gene>
<protein>
    <submittedName>
        <fullName evidence="10">Carboxypeptidase regulatory-like domain-containing protein</fullName>
    </submittedName>
</protein>
<accession>A0ABW9KR86</accession>
<evidence type="ECO:0000256" key="8">
    <source>
        <dbReference type="SAM" id="MobiDB-lite"/>
    </source>
</evidence>
<feature type="region of interest" description="Disordered" evidence="8">
    <location>
        <begin position="163"/>
        <end position="205"/>
    </location>
</feature>
<dbReference type="InterPro" id="IPR013784">
    <property type="entry name" value="Carb-bd-like_fold"/>
</dbReference>
<evidence type="ECO:0000256" key="5">
    <source>
        <dbReference type="ARBA" id="ARBA00022729"/>
    </source>
</evidence>
<keyword evidence="6" id="KW-0472">Membrane</keyword>
<dbReference type="SUPFAM" id="SSF49452">
    <property type="entry name" value="Starch-binding domain-like"/>
    <property type="match status" value="1"/>
</dbReference>
<organism evidence="10 11">
    <name type="scientific">Terriglobus aquaticus</name>
    <dbReference type="NCBI Taxonomy" id="940139"/>
    <lineage>
        <taxon>Bacteria</taxon>
        <taxon>Pseudomonadati</taxon>
        <taxon>Acidobacteriota</taxon>
        <taxon>Terriglobia</taxon>
        <taxon>Terriglobales</taxon>
        <taxon>Acidobacteriaceae</taxon>
        <taxon>Terriglobus</taxon>
    </lineage>
</organism>
<dbReference type="Proteomes" id="UP001634747">
    <property type="component" value="Unassembled WGS sequence"/>
</dbReference>
<evidence type="ECO:0000256" key="4">
    <source>
        <dbReference type="ARBA" id="ARBA00022692"/>
    </source>
</evidence>
<comment type="subcellular location">
    <subcellularLocation>
        <location evidence="1">Cell outer membrane</location>
        <topology evidence="1">Multi-pass membrane protein</topology>
    </subcellularLocation>
</comment>
<dbReference type="InterPro" id="IPR039426">
    <property type="entry name" value="TonB-dep_rcpt-like"/>
</dbReference>
<evidence type="ECO:0000259" key="9">
    <source>
        <dbReference type="Pfam" id="PF25183"/>
    </source>
</evidence>
<evidence type="ECO:0000256" key="2">
    <source>
        <dbReference type="ARBA" id="ARBA00022448"/>
    </source>
</evidence>
<evidence type="ECO:0000313" key="10">
    <source>
        <dbReference type="EMBL" id="MFN2977395.1"/>
    </source>
</evidence>
<evidence type="ECO:0000256" key="7">
    <source>
        <dbReference type="ARBA" id="ARBA00023237"/>
    </source>
</evidence>
<dbReference type="InterPro" id="IPR036942">
    <property type="entry name" value="Beta-barrel_TonB_sf"/>
</dbReference>
<dbReference type="SUPFAM" id="SSF56935">
    <property type="entry name" value="Porins"/>
    <property type="match status" value="1"/>
</dbReference>
<dbReference type="RefSeq" id="WP_344687045.1">
    <property type="nucleotide sequence ID" value="NZ_BAABBH010000001.1"/>
</dbReference>
<sequence>MLFAPAGARSQALTTGAVGGVLRDAAGVALPGVRLTMRLGRLPERTVETDALGEFRIDDLQPGEYEIRCERDGFASLRVPLVRVAAGQAVRLALTMVVGSAQSLTVRASEAERPSLVDSPLNASLLPQELIALPIDGRRFQDFALLTPLTNLGDDSGAFAVNPSGGSSMSGDRGEDATGTILDTDTGDSSAETVQTTTRSSDPSQASFTLDGFTANRSYDGAPRGGAAIPFNVPLEAVREFQVRSIGEGSPLGRDAAGSVNAVTRRAGEDLHGSAFFLLRHSAADATDPFAIATHYNGGAPFSEIVKPRDQREQFGGSIGSRLPHTANRVYAFGAAEGQLRSFPGISSPDNPAFYTLTAVQTALLANRGVTAAETARGLGFLDSLTGEVPRRSSTLALTPRLDIVTSPKSSLLLTYTGARHDAPSGARGGAVVAQSRDNFSTLHIAADTLRATESVGLGARWVVETGMAISRDATTVTEAPTLAAEPQTGPAGSVPQVSIDLGNATSGGAFRFGLPVAAEKRRLPNEDRAEAEVSVTFSGRAHSVTLQAAGSLIDTAVDTGAATTGAYQYGSRSTGGRAGGLVDFLTDFTYSATSYPNGGCPSIYATTHLFCFQSFTQGFGAGTSVRFHTGEGSAGVHDVWRLTPRLHVTLGARYEYFRMPLPQHANVALDTVFGNLGQTGFLPGDPGNLAPRLGIAYGLHDRTVVRVGYGLHFGRATGRLLQQVLTNTAQAASVYNLRVTPTTEIEPACSSAGTNFGYPATYTCGSTGLPAKTSAATVLSRRFQLPTVEDGEVTVERQISHGIVVSVSYAAALSHELPNSTDVNLAPSLSAGKFAIQRTDAVTTPGLQNGATFVVPVYTSRISPDFGPVTLVRSNGNAAYQAGVVQVSRVAARGLTVRGAYTFSKSLDNLRVTGSAVDTDAQFDPVDPSYDRALSNLDRRHKVTATAVWAPELEHGSRFERRLANGFTVAPILFVTSGRPYSFLVEGGTTLAGGRASLNGSGGATYLPSVGRNTLRLPTEATLDLRLARAIPLHEGATLRLTAEGFNLFNHRNVTSVTQRAFIVGTTVNGVTPLVFQDAAAIAAEGLTTRPFGTETGSGTDLTRARRLQGGLRFEW</sequence>